<proteinExistence type="predicted"/>
<dbReference type="PANTHER" id="PTHR47071:SF9">
    <property type="entry name" value="TRM32-LIKE PROTEIN (DUF3741)"/>
    <property type="match status" value="1"/>
</dbReference>
<dbReference type="AlphaFoldDB" id="A0A443NE06"/>
<dbReference type="InterPro" id="IPR025486">
    <property type="entry name" value="DUF4378"/>
</dbReference>
<feature type="compositionally biased region" description="Basic residues" evidence="1">
    <location>
        <begin position="72"/>
        <end position="92"/>
    </location>
</feature>
<feature type="region of interest" description="Disordered" evidence="1">
    <location>
        <begin position="561"/>
        <end position="583"/>
    </location>
</feature>
<feature type="domain" description="DUF4378" evidence="3">
    <location>
        <begin position="724"/>
        <end position="882"/>
    </location>
</feature>
<dbReference type="InterPro" id="IPR044257">
    <property type="entry name" value="TRM32-like"/>
</dbReference>
<dbReference type="EMBL" id="QPKB01000002">
    <property type="protein sequence ID" value="RWR76744.1"/>
    <property type="molecule type" value="Genomic_DNA"/>
</dbReference>
<comment type="caution">
    <text evidence="4">The sequence shown here is derived from an EMBL/GenBank/DDBJ whole genome shotgun (WGS) entry which is preliminary data.</text>
</comment>
<feature type="domain" description="DUF3741" evidence="2">
    <location>
        <begin position="223"/>
        <end position="267"/>
    </location>
</feature>
<dbReference type="Pfam" id="PF12552">
    <property type="entry name" value="DUF3741"/>
    <property type="match status" value="1"/>
</dbReference>
<feature type="region of interest" description="Disordered" evidence="1">
    <location>
        <begin position="66"/>
        <end position="92"/>
    </location>
</feature>
<evidence type="ECO:0000313" key="4">
    <source>
        <dbReference type="EMBL" id="RWR76744.1"/>
    </source>
</evidence>
<organism evidence="4 5">
    <name type="scientific">Cinnamomum micranthum f. kanehirae</name>
    <dbReference type="NCBI Taxonomy" id="337451"/>
    <lineage>
        <taxon>Eukaryota</taxon>
        <taxon>Viridiplantae</taxon>
        <taxon>Streptophyta</taxon>
        <taxon>Embryophyta</taxon>
        <taxon>Tracheophyta</taxon>
        <taxon>Spermatophyta</taxon>
        <taxon>Magnoliopsida</taxon>
        <taxon>Magnoliidae</taxon>
        <taxon>Laurales</taxon>
        <taxon>Lauraceae</taxon>
        <taxon>Cinnamomum</taxon>
    </lineage>
</organism>
<evidence type="ECO:0000259" key="3">
    <source>
        <dbReference type="Pfam" id="PF14309"/>
    </source>
</evidence>
<name>A0A443NE06_9MAGN</name>
<dbReference type="Proteomes" id="UP000283530">
    <property type="component" value="Unassembled WGS sequence"/>
</dbReference>
<feature type="region of interest" description="Disordered" evidence="1">
    <location>
        <begin position="464"/>
        <end position="489"/>
    </location>
</feature>
<dbReference type="InterPro" id="IPR022212">
    <property type="entry name" value="DUF3741"/>
</dbReference>
<dbReference type="PANTHER" id="PTHR47071">
    <property type="entry name" value="PROTEIN TRM32"/>
    <property type="match status" value="1"/>
</dbReference>
<gene>
    <name evidence="4" type="ORF">CKAN_00520200</name>
</gene>
<feature type="compositionally biased region" description="Polar residues" evidence="1">
    <location>
        <begin position="569"/>
        <end position="579"/>
    </location>
</feature>
<sequence>METHLQRNYSNVPVEGNRPSCMWGVFHIFHFPHWFYARKTLPDKKLRGGRQAGGVKIVGAAGEGHGADVKGGGHHFGKRKKVATPTRKKSGKRHIKTLISEEMSEEQEQKQLIHAFPAQLMRTDSIHHLECMDYVPNGRTAFCKNLEFEFESHEKSTYNRNPLLPNYPKEQTIFNKRSEMLGTLNWSRANLDPNKIDHLGNRLVEKQALVKEKVDEVNEAFLEQKVMDCKGCRRDVSLQPSKELSDAIDVFNGNQELFLKILKHPNSFLAKHVRSNSNPEALLTKCGSFPATEIAARTAGSLSTLKKKQQEILSCEAGTTNATQREGSYSESLSLKAVETAEGRTSLTETKSTHELKKQKESGKVMNRLKDIKQRIKHAIKESKRERLRISMDGILHKIPYGRKASKNAKVDMFKDGRESAKGGHNSNIATSTSAKGAPIRIRRTPSLSESLEKYSQLLESISSKDTKGHLSERSKLANEDGTVQHRPSSRTFQRIFSMPESGSYFLGRYMDVDVHHDMQLHRRTPSRVLADSDADVESYSLDDQKPVDTLINTDKCMRLGPSEESESQENYMENTSGSLDGDQERLVLDTDGYLSAKEIDIGENSTMGKDNDVPFHVQETGPMENASYKVTQANPVSVLNSCIPEDITSPTKVSISEEGSELRPRRTNLNGLDHFANLQDQPSTNAPDSLEIKANIDEVETPRTRADSNVLHVQAYGKDDAYFNYVSDVLKMSGFSGDELLGTWHSPDQPVDPSLFDEVEGSPHKLNITEPEAGTSSDFQLLFDLINEVLLEIYERSFTSCPWRLCFNSNTRPIPVGYHVLEEVWTTISWHLSSQPQLHPSMEYVVARDLAKNDGWMHLQEEAECLGLEFEEWILDDLLDEVTFELAGTRKH</sequence>
<protein>
    <submittedName>
        <fullName evidence="4">DUF4378 domain-containing protein</fullName>
    </submittedName>
</protein>
<evidence type="ECO:0000256" key="1">
    <source>
        <dbReference type="SAM" id="MobiDB-lite"/>
    </source>
</evidence>
<dbReference type="Pfam" id="PF14309">
    <property type="entry name" value="DUF4378"/>
    <property type="match status" value="1"/>
</dbReference>
<dbReference type="STRING" id="337451.A0A443NE06"/>
<reference evidence="4 5" key="1">
    <citation type="journal article" date="2019" name="Nat. Plants">
        <title>Stout camphor tree genome fills gaps in understanding of flowering plant genome evolution.</title>
        <authorList>
            <person name="Chaw S.M."/>
            <person name="Liu Y.C."/>
            <person name="Wu Y.W."/>
            <person name="Wang H.Y."/>
            <person name="Lin C.I."/>
            <person name="Wu C.S."/>
            <person name="Ke H.M."/>
            <person name="Chang L.Y."/>
            <person name="Hsu C.Y."/>
            <person name="Yang H.T."/>
            <person name="Sudianto E."/>
            <person name="Hsu M.H."/>
            <person name="Wu K.P."/>
            <person name="Wang L.N."/>
            <person name="Leebens-Mack J.H."/>
            <person name="Tsai I.J."/>
        </authorList>
    </citation>
    <scope>NUCLEOTIDE SEQUENCE [LARGE SCALE GENOMIC DNA]</scope>
    <source>
        <strain evidence="5">cv. Chaw 1501</strain>
        <tissue evidence="4">Young leaves</tissue>
    </source>
</reference>
<feature type="compositionally biased region" description="Basic and acidic residues" evidence="1">
    <location>
        <begin position="464"/>
        <end position="479"/>
    </location>
</feature>
<evidence type="ECO:0000313" key="5">
    <source>
        <dbReference type="Proteomes" id="UP000283530"/>
    </source>
</evidence>
<keyword evidence="5" id="KW-1185">Reference proteome</keyword>
<evidence type="ECO:0000259" key="2">
    <source>
        <dbReference type="Pfam" id="PF12552"/>
    </source>
</evidence>
<accession>A0A443NE06</accession>
<dbReference type="OrthoDB" id="758104at2759"/>